<feature type="transmembrane region" description="Helical" evidence="1">
    <location>
        <begin position="147"/>
        <end position="169"/>
    </location>
</feature>
<dbReference type="RefSeq" id="WP_187754808.1">
    <property type="nucleotide sequence ID" value="NZ_JABURY010000006.1"/>
</dbReference>
<feature type="transmembrane region" description="Helical" evidence="1">
    <location>
        <begin position="36"/>
        <end position="54"/>
    </location>
</feature>
<keyword evidence="1" id="KW-0812">Transmembrane</keyword>
<keyword evidence="1" id="KW-0472">Membrane</keyword>
<evidence type="ECO:0000313" key="4">
    <source>
        <dbReference type="Proteomes" id="UP000651208"/>
    </source>
</evidence>
<feature type="transmembrane region" description="Helical" evidence="1">
    <location>
        <begin position="12"/>
        <end position="29"/>
    </location>
</feature>
<feature type="transmembrane region" description="Helical" evidence="1">
    <location>
        <begin position="176"/>
        <end position="202"/>
    </location>
</feature>
<keyword evidence="4" id="KW-1185">Reference proteome</keyword>
<accession>A0ABR7QVX5</accession>
<feature type="transmembrane region" description="Helical" evidence="1">
    <location>
        <begin position="66"/>
        <end position="89"/>
    </location>
</feature>
<evidence type="ECO:0000259" key="2">
    <source>
        <dbReference type="Pfam" id="PF10080"/>
    </source>
</evidence>
<feature type="transmembrane region" description="Helical" evidence="1">
    <location>
        <begin position="214"/>
        <end position="242"/>
    </location>
</feature>
<reference evidence="3 4" key="1">
    <citation type="submission" date="2020-06" db="EMBL/GenBank/DDBJ databases">
        <title>Frischella cerana isolated from Apis cerana gut homogenate.</title>
        <authorList>
            <person name="Wolter L.A."/>
            <person name="Suenami S."/>
            <person name="Miyazaki R."/>
        </authorList>
    </citation>
    <scope>NUCLEOTIDE SEQUENCE [LARGE SCALE GENOMIC DNA]</scope>
    <source>
        <strain evidence="3 4">Ac13</strain>
    </source>
</reference>
<sequence length="420" mass="47502">MLQYLINVTDNTFISAVIVALLISTLRIVSTQPKKIIWSSLLLGCLVALVYAILKRNTGTVIREYYDLVLLCSWGIFIIPTVFCIWICYIKQKRANMNAWWQLSVNCGITLLLALVFALFMPNLLLYPFAFDVGMDSIFNTDYLFKWLGYTAAIILMLLITLFICRITYKLANKLVLIIISIALAIFTIQNFITIAQIMIVRRIIAYQQWLMDLIIFVLSHGNFFIFVFICISLLLTLMLYIKSKTTPLNGQNPAQIRKIKANIRQDRRKVLMIMAATAITAFTVTRLRYLYEKGVEISPAEPIGLNSNGLLVIPLTKVNDSKLHRFGYTTQDGTIVRFIIIKKSENAYGVGLDACDICGASGYYQRGDQVVCSLCDVVMNIATIGFPGGCNPVPLKFQVNDGNIVIKPKYLEAEKNRFK</sequence>
<protein>
    <submittedName>
        <fullName evidence="3">DUF2318 domain-containing protein</fullName>
    </submittedName>
</protein>
<keyword evidence="1" id="KW-1133">Transmembrane helix</keyword>
<organism evidence="3 4">
    <name type="scientific">Frischella japonica</name>
    <dbReference type="NCBI Taxonomy" id="2741544"/>
    <lineage>
        <taxon>Bacteria</taxon>
        <taxon>Pseudomonadati</taxon>
        <taxon>Pseudomonadota</taxon>
        <taxon>Gammaproteobacteria</taxon>
        <taxon>Orbales</taxon>
        <taxon>Orbaceae</taxon>
        <taxon>Frischella</taxon>
    </lineage>
</organism>
<dbReference type="Proteomes" id="UP000651208">
    <property type="component" value="Unassembled WGS sequence"/>
</dbReference>
<evidence type="ECO:0000313" key="3">
    <source>
        <dbReference type="EMBL" id="MBC9130386.1"/>
    </source>
</evidence>
<comment type="caution">
    <text evidence="3">The sequence shown here is derived from an EMBL/GenBank/DDBJ whole genome shotgun (WGS) entry which is preliminary data.</text>
</comment>
<feature type="domain" description="Membrane iron-sulfur containing protein FtrD-like" evidence="2">
    <location>
        <begin position="319"/>
        <end position="419"/>
    </location>
</feature>
<name>A0ABR7QVX5_9GAMM</name>
<dbReference type="EMBL" id="JABURY010000006">
    <property type="protein sequence ID" value="MBC9130386.1"/>
    <property type="molecule type" value="Genomic_DNA"/>
</dbReference>
<dbReference type="Pfam" id="PF10080">
    <property type="entry name" value="FtrD-like"/>
    <property type="match status" value="1"/>
</dbReference>
<evidence type="ECO:0000256" key="1">
    <source>
        <dbReference type="SAM" id="Phobius"/>
    </source>
</evidence>
<gene>
    <name evidence="3" type="ORF">FcAc13_03575</name>
</gene>
<feature type="transmembrane region" description="Helical" evidence="1">
    <location>
        <begin position="101"/>
        <end position="127"/>
    </location>
</feature>
<feature type="transmembrane region" description="Helical" evidence="1">
    <location>
        <begin position="271"/>
        <end position="292"/>
    </location>
</feature>
<dbReference type="InterPro" id="IPR018758">
    <property type="entry name" value="FtrD-like"/>
</dbReference>
<proteinExistence type="predicted"/>